<proteinExistence type="predicted"/>
<organism evidence="1 2">
    <name type="scientific">Sanguibacter inulinus</name>
    <dbReference type="NCBI Taxonomy" id="60922"/>
    <lineage>
        <taxon>Bacteria</taxon>
        <taxon>Bacillati</taxon>
        <taxon>Actinomycetota</taxon>
        <taxon>Actinomycetes</taxon>
        <taxon>Micrococcales</taxon>
        <taxon>Sanguibacteraceae</taxon>
        <taxon>Sanguibacter</taxon>
    </lineage>
</organism>
<protein>
    <submittedName>
        <fullName evidence="1">Winged helix-turn-helix transcriptional regulator</fullName>
    </submittedName>
</protein>
<dbReference type="AlphaFoldDB" id="A0A853ET55"/>
<dbReference type="InterPro" id="IPR032580">
    <property type="entry name" value="SatD"/>
</dbReference>
<dbReference type="RefSeq" id="WP_179912414.1">
    <property type="nucleotide sequence ID" value="NZ_JACBYE010000005.1"/>
</dbReference>
<reference evidence="1 2" key="1">
    <citation type="submission" date="2020-07" db="EMBL/GenBank/DDBJ databases">
        <title>MOT database genomes.</title>
        <authorList>
            <person name="Joseph S."/>
            <person name="Aduse-Opoku J."/>
            <person name="Hashim A."/>
            <person name="Wade W."/>
            <person name="Curtis M."/>
        </authorList>
    </citation>
    <scope>NUCLEOTIDE SEQUENCE [LARGE SCALE GENOMIC DNA]</scope>
    <source>
        <strain evidence="1 2">DSM 100099</strain>
    </source>
</reference>
<dbReference type="EMBL" id="JACBYE010000005">
    <property type="protein sequence ID" value="NYS92573.1"/>
    <property type="molecule type" value="Genomic_DNA"/>
</dbReference>
<name>A0A853ET55_9MICO</name>
<dbReference type="Proteomes" id="UP000561011">
    <property type="component" value="Unassembled WGS sequence"/>
</dbReference>
<comment type="caution">
    <text evidence="1">The sequence shown here is derived from an EMBL/GenBank/DDBJ whole genome shotgun (WGS) entry which is preliminary data.</text>
</comment>
<evidence type="ECO:0000313" key="1">
    <source>
        <dbReference type="EMBL" id="NYS92573.1"/>
    </source>
</evidence>
<accession>A0A853ET55</accession>
<evidence type="ECO:0000313" key="2">
    <source>
        <dbReference type="Proteomes" id="UP000561011"/>
    </source>
</evidence>
<gene>
    <name evidence="1" type="ORF">HZZ10_03380</name>
</gene>
<dbReference type="Pfam" id="PF16264">
    <property type="entry name" value="SatD"/>
    <property type="match status" value="1"/>
</dbReference>
<keyword evidence="2" id="KW-1185">Reference proteome</keyword>
<sequence length="207" mass="22089">MFVLTVDQQRSTTRGDKVPDFLACAEIWGARLDGIELPFERTVGDEVQAVVSSPSTALALVLEIVRLGGWRAGVGVGEVQDPLPEHSREASGPAFVRARAAIDRAKRRSSAVPVAVQGGDGPASADVEAVVHLLGAVVERRSTAGWEVVDLLVDLERSGADATQREVARRLGVSEQAVSQRVRAALWAEERAARPVVARLLGELDTI</sequence>